<feature type="coiled-coil region" evidence="3">
    <location>
        <begin position="138"/>
        <end position="172"/>
    </location>
</feature>
<keyword evidence="2 3" id="KW-0175">Coiled coil</keyword>
<feature type="region of interest" description="Disordered" evidence="4">
    <location>
        <begin position="448"/>
        <end position="479"/>
    </location>
</feature>
<comment type="subcellular location">
    <subcellularLocation>
        <location evidence="1">Cell envelope</location>
    </subcellularLocation>
</comment>
<feature type="compositionally biased region" description="Low complexity" evidence="4">
    <location>
        <begin position="461"/>
        <end position="475"/>
    </location>
</feature>
<evidence type="ECO:0000313" key="5">
    <source>
        <dbReference type="EMBL" id="TNL98555.1"/>
    </source>
</evidence>
<keyword evidence="6" id="KW-1185">Reference proteome</keyword>
<evidence type="ECO:0000256" key="2">
    <source>
        <dbReference type="ARBA" id="ARBA00023054"/>
    </source>
</evidence>
<gene>
    <name evidence="5" type="ORF">FHE74_04975</name>
</gene>
<dbReference type="InterPro" id="IPR050465">
    <property type="entry name" value="UPF0194_transport"/>
</dbReference>
<dbReference type="Gene3D" id="2.40.420.20">
    <property type="match status" value="1"/>
</dbReference>
<dbReference type="AlphaFoldDB" id="A0A5C4U5C4"/>
<dbReference type="PANTHER" id="PTHR32347">
    <property type="entry name" value="EFFLUX SYSTEM COMPONENT YKNX-RELATED"/>
    <property type="match status" value="1"/>
</dbReference>
<evidence type="ECO:0000256" key="1">
    <source>
        <dbReference type="ARBA" id="ARBA00004196"/>
    </source>
</evidence>
<dbReference type="RefSeq" id="WP_139465400.1">
    <property type="nucleotide sequence ID" value="NZ_VDHJ01000005.1"/>
</dbReference>
<sequence length="590" mass="61261">MGLNKKTVAIGVAAAALVGAGGTAWGISAFGPKSVALNESDVVTLKPHEFRSTVPVTGTVAAQRTVSLSTSLTGPVESVDVKVGDRVSKDQLLARVDTTELNQQRAAQVAQQNQATTEALNAVEQARSAYSQTQERVNNGLDQEVNAANAQAQQANNAYQEAVRKFENRQRQVANGADPTLRQQADAVRQARAQVDSASIAATREGVGLIGTGLGNGAQALTSLGNVVRSVQLQDQAKSGDQGAKSDLDTLRAEAAAPSNPLGAIDGALANKEAVNQVEQARAALAHQQAVYGDTLAQLDEELATQQSQVAQAFADKNAAEVAAEAARLNSRQQLEQQSQAVDQAWRGAQAAELSNQAQIDNLNLSIAKAELRAPMGGIVIATPSPAGAPAQGPVVTVADDSSLLLKTEVKETDLDSIREGNKVTFTTRLTGPKEFAGTVSRISPVSTATTEAAGGGGQAPGAASAATSQSGASGNPRPTFAVEIKVDGNKDDLRIGGSAKADVITAQVPRALTVPRDAIFTDDQGKDAVMVVREEDGHQVVRQAKVKRGESNDFDVVITGGDVKEGDKVITQSSRLQELDGQRVDVAAE</sequence>
<dbReference type="Gene3D" id="2.40.30.170">
    <property type="match status" value="1"/>
</dbReference>
<protein>
    <submittedName>
        <fullName evidence="5">HlyD family efflux transporter periplasmic adaptor subunit</fullName>
    </submittedName>
</protein>
<proteinExistence type="predicted"/>
<dbReference type="PANTHER" id="PTHR32347:SF14">
    <property type="entry name" value="EFFLUX SYSTEM COMPONENT YKNX-RELATED"/>
    <property type="match status" value="1"/>
</dbReference>
<dbReference type="GO" id="GO:0030313">
    <property type="term" value="C:cell envelope"/>
    <property type="evidence" value="ECO:0007669"/>
    <property type="project" value="UniProtKB-SubCell"/>
</dbReference>
<comment type="caution">
    <text evidence="5">The sequence shown here is derived from an EMBL/GenBank/DDBJ whole genome shotgun (WGS) entry which is preliminary data.</text>
</comment>
<dbReference type="OrthoDB" id="3268957at2"/>
<organism evidence="5 6">
    <name type="scientific">Corynebacterium tapiri</name>
    <dbReference type="NCBI Taxonomy" id="1448266"/>
    <lineage>
        <taxon>Bacteria</taxon>
        <taxon>Bacillati</taxon>
        <taxon>Actinomycetota</taxon>
        <taxon>Actinomycetes</taxon>
        <taxon>Mycobacteriales</taxon>
        <taxon>Corynebacteriaceae</taxon>
        <taxon>Corynebacterium</taxon>
    </lineage>
</organism>
<accession>A0A5C4U5C4</accession>
<evidence type="ECO:0000313" key="6">
    <source>
        <dbReference type="Proteomes" id="UP000312032"/>
    </source>
</evidence>
<dbReference type="EMBL" id="VDHJ01000005">
    <property type="protein sequence ID" value="TNL98555.1"/>
    <property type="molecule type" value="Genomic_DNA"/>
</dbReference>
<dbReference type="Gene3D" id="2.40.50.100">
    <property type="match status" value="1"/>
</dbReference>
<feature type="coiled-coil region" evidence="3">
    <location>
        <begin position="271"/>
        <end position="316"/>
    </location>
</feature>
<name>A0A5C4U5C4_9CORY</name>
<evidence type="ECO:0000256" key="4">
    <source>
        <dbReference type="SAM" id="MobiDB-lite"/>
    </source>
</evidence>
<reference evidence="5 6" key="1">
    <citation type="submission" date="2019-06" db="EMBL/GenBank/DDBJ databases">
        <authorList>
            <person name="Li J."/>
        </authorList>
    </citation>
    <scope>NUCLEOTIDE SEQUENCE [LARGE SCALE GENOMIC DNA]</scope>
    <source>
        <strain evidence="5 6">LMG 28165</strain>
    </source>
</reference>
<evidence type="ECO:0000256" key="3">
    <source>
        <dbReference type="SAM" id="Coils"/>
    </source>
</evidence>
<dbReference type="Proteomes" id="UP000312032">
    <property type="component" value="Unassembled WGS sequence"/>
</dbReference>